<organism evidence="2 3">
    <name type="scientific">Aquimarina hainanensis</name>
    <dbReference type="NCBI Taxonomy" id="1578017"/>
    <lineage>
        <taxon>Bacteria</taxon>
        <taxon>Pseudomonadati</taxon>
        <taxon>Bacteroidota</taxon>
        <taxon>Flavobacteriia</taxon>
        <taxon>Flavobacteriales</taxon>
        <taxon>Flavobacteriaceae</taxon>
        <taxon>Aquimarina</taxon>
    </lineage>
</organism>
<dbReference type="CDD" id="cd00038">
    <property type="entry name" value="CAP_ED"/>
    <property type="match status" value="1"/>
</dbReference>
<dbReference type="SUPFAM" id="SSF51206">
    <property type="entry name" value="cAMP-binding domain-like"/>
    <property type="match status" value="1"/>
</dbReference>
<dbReference type="Gene3D" id="2.60.120.10">
    <property type="entry name" value="Jelly Rolls"/>
    <property type="match status" value="1"/>
</dbReference>
<sequence length="185" mass="21717">MRAALQKILPDDKIDILLSISKVLSIQANEYFVHEGEVPKKIAFIHTGLFRYVYIHEKGYEYTKSLITKHQFICSYSAMIAQTPSHFYIEALEDAELLVVPYQKWIDLVKNDLFWTQLLLGFVEKGFITKEKRERDLLLLSAEKRYLNFLKEFPDIDQRIPQTIIASYLGIQPESLSRIRKKLFS</sequence>
<evidence type="ECO:0000313" key="3">
    <source>
        <dbReference type="Proteomes" id="UP001597459"/>
    </source>
</evidence>
<dbReference type="Proteomes" id="UP001597459">
    <property type="component" value="Unassembled WGS sequence"/>
</dbReference>
<accession>A0ABW5NDG4</accession>
<proteinExistence type="predicted"/>
<evidence type="ECO:0000313" key="2">
    <source>
        <dbReference type="EMBL" id="MFD2593500.1"/>
    </source>
</evidence>
<dbReference type="RefSeq" id="WP_378254069.1">
    <property type="nucleotide sequence ID" value="NZ_JBHSJV010000001.1"/>
</dbReference>
<dbReference type="EMBL" id="JBHULX010000048">
    <property type="protein sequence ID" value="MFD2593500.1"/>
    <property type="molecule type" value="Genomic_DNA"/>
</dbReference>
<reference evidence="3" key="1">
    <citation type="journal article" date="2019" name="Int. J. Syst. Evol. Microbiol.">
        <title>The Global Catalogue of Microorganisms (GCM) 10K type strain sequencing project: providing services to taxonomists for standard genome sequencing and annotation.</title>
        <authorList>
            <consortium name="The Broad Institute Genomics Platform"/>
            <consortium name="The Broad Institute Genome Sequencing Center for Infectious Disease"/>
            <person name="Wu L."/>
            <person name="Ma J."/>
        </authorList>
    </citation>
    <scope>NUCLEOTIDE SEQUENCE [LARGE SCALE GENOMIC DNA]</scope>
    <source>
        <strain evidence="3">KCTC 42423</strain>
    </source>
</reference>
<protein>
    <submittedName>
        <fullName evidence="2">Crp/Fnr family transcriptional regulator</fullName>
    </submittedName>
</protein>
<evidence type="ECO:0000259" key="1">
    <source>
        <dbReference type="Pfam" id="PF00027"/>
    </source>
</evidence>
<dbReference type="InterPro" id="IPR018490">
    <property type="entry name" value="cNMP-bd_dom_sf"/>
</dbReference>
<feature type="domain" description="Cyclic nucleotide-binding" evidence="1">
    <location>
        <begin position="25"/>
        <end position="112"/>
    </location>
</feature>
<dbReference type="InterPro" id="IPR000595">
    <property type="entry name" value="cNMP-bd_dom"/>
</dbReference>
<name>A0ABW5NDG4_9FLAO</name>
<comment type="caution">
    <text evidence="2">The sequence shown here is derived from an EMBL/GenBank/DDBJ whole genome shotgun (WGS) entry which is preliminary data.</text>
</comment>
<keyword evidence="3" id="KW-1185">Reference proteome</keyword>
<gene>
    <name evidence="2" type="ORF">ACFSTE_21865</name>
</gene>
<dbReference type="Pfam" id="PF00027">
    <property type="entry name" value="cNMP_binding"/>
    <property type="match status" value="1"/>
</dbReference>
<dbReference type="InterPro" id="IPR014710">
    <property type="entry name" value="RmlC-like_jellyroll"/>
</dbReference>